<evidence type="ECO:0000313" key="8">
    <source>
        <dbReference type="Proteomes" id="UP000198711"/>
    </source>
</evidence>
<dbReference type="InterPro" id="IPR050438">
    <property type="entry name" value="LMW_PTPase"/>
</dbReference>
<evidence type="ECO:0000256" key="1">
    <source>
        <dbReference type="ARBA" id="ARBA00011063"/>
    </source>
</evidence>
<dbReference type="Proteomes" id="UP000198711">
    <property type="component" value="Unassembled WGS sequence"/>
</dbReference>
<accession>A0A8X8IG19</accession>
<evidence type="ECO:0000256" key="3">
    <source>
        <dbReference type="ARBA" id="ARBA00022801"/>
    </source>
</evidence>
<organism evidence="7 8">
    <name type="scientific">Hydrobacter penzbergensis</name>
    <dbReference type="NCBI Taxonomy" id="1235997"/>
    <lineage>
        <taxon>Bacteria</taxon>
        <taxon>Pseudomonadati</taxon>
        <taxon>Bacteroidota</taxon>
        <taxon>Chitinophagia</taxon>
        <taxon>Chitinophagales</taxon>
        <taxon>Chitinophagaceae</taxon>
        <taxon>Hydrobacter</taxon>
    </lineage>
</organism>
<dbReference type="SMART" id="SM00226">
    <property type="entry name" value="LMWPc"/>
    <property type="match status" value="1"/>
</dbReference>
<dbReference type="SUPFAM" id="SSF52788">
    <property type="entry name" value="Phosphotyrosine protein phosphatases I"/>
    <property type="match status" value="1"/>
</dbReference>
<evidence type="ECO:0000259" key="6">
    <source>
        <dbReference type="SMART" id="SM00226"/>
    </source>
</evidence>
<feature type="active site" description="Proton donor" evidence="5">
    <location>
        <position position="140"/>
    </location>
</feature>
<feature type="domain" description="Phosphotyrosine protein phosphatase I" evidence="6">
    <location>
        <begin position="18"/>
        <end position="166"/>
    </location>
</feature>
<dbReference type="InterPro" id="IPR023485">
    <property type="entry name" value="Ptyr_pPase"/>
</dbReference>
<dbReference type="Gene3D" id="3.40.50.2300">
    <property type="match status" value="1"/>
</dbReference>
<evidence type="ECO:0000313" key="7">
    <source>
        <dbReference type="EMBL" id="SDX12968.1"/>
    </source>
</evidence>
<dbReference type="EMBL" id="FNNO01000009">
    <property type="protein sequence ID" value="SDX12968.1"/>
    <property type="molecule type" value="Genomic_DNA"/>
</dbReference>
<dbReference type="PANTHER" id="PTHR11717">
    <property type="entry name" value="LOW MOLECULAR WEIGHT PROTEIN TYROSINE PHOSPHATASE"/>
    <property type="match status" value="1"/>
</dbReference>
<dbReference type="GO" id="GO:0004725">
    <property type="term" value="F:protein tyrosine phosphatase activity"/>
    <property type="evidence" value="ECO:0007669"/>
    <property type="project" value="UniProtKB-EC"/>
</dbReference>
<dbReference type="PRINTS" id="PR00719">
    <property type="entry name" value="LMWPTPASE"/>
</dbReference>
<dbReference type="AlphaFoldDB" id="A0A8X8IG19"/>
<gene>
    <name evidence="7" type="ORF">SAMN05444410_109123</name>
</gene>
<dbReference type="InterPro" id="IPR017867">
    <property type="entry name" value="Tyr_phospatase_low_mol_wt"/>
</dbReference>
<protein>
    <recommendedName>
        <fullName evidence="2">protein-tyrosine-phosphatase</fullName>
        <ecNumber evidence="2">3.1.3.48</ecNumber>
    </recommendedName>
</protein>
<dbReference type="EC" id="3.1.3.48" evidence="2"/>
<sequence length="173" mass="19794">MFVRHRARLAAAYYLCAMKILMICLGNICRSPLAEGILQQKADSRGLRWQIDSAGTAGYHVGEPPHHLSQKVAKLNGIDISSQQCRQFAAEDMDDFDRIYVMDVDNYAEVKRMSGRYWQPGKVSLLLDELYPGEKKSVPDPWYGTEKDYHEVFGMIDKACEQIIYKYEPASIH</sequence>
<evidence type="ECO:0000256" key="2">
    <source>
        <dbReference type="ARBA" id="ARBA00013064"/>
    </source>
</evidence>
<dbReference type="InterPro" id="IPR036196">
    <property type="entry name" value="Ptyr_pPase_sf"/>
</dbReference>
<dbReference type="CDD" id="cd16343">
    <property type="entry name" value="LMWPTP"/>
    <property type="match status" value="1"/>
</dbReference>
<comment type="caution">
    <text evidence="7">The sequence shown here is derived from an EMBL/GenBank/DDBJ whole genome shotgun (WGS) entry which is preliminary data.</text>
</comment>
<dbReference type="PANTHER" id="PTHR11717:SF7">
    <property type="entry name" value="LOW MOLECULAR WEIGHT PHOSPHOTYROSINE PROTEIN PHOSPHATASE"/>
    <property type="match status" value="1"/>
</dbReference>
<keyword evidence="8" id="KW-1185">Reference proteome</keyword>
<keyword evidence="3" id="KW-0378">Hydrolase</keyword>
<reference evidence="7 8" key="1">
    <citation type="submission" date="2016-10" db="EMBL/GenBank/DDBJ databases">
        <authorList>
            <person name="Varghese N."/>
            <person name="Submissions S."/>
        </authorList>
    </citation>
    <scope>NUCLEOTIDE SEQUENCE [LARGE SCALE GENOMIC DNA]</scope>
    <source>
        <strain evidence="7 8">DSM 25353</strain>
    </source>
</reference>
<name>A0A8X8IG19_9BACT</name>
<dbReference type="Pfam" id="PF01451">
    <property type="entry name" value="LMWPc"/>
    <property type="match status" value="1"/>
</dbReference>
<evidence type="ECO:0000256" key="4">
    <source>
        <dbReference type="ARBA" id="ARBA00022912"/>
    </source>
</evidence>
<evidence type="ECO:0000256" key="5">
    <source>
        <dbReference type="PIRSR" id="PIRSR617867-1"/>
    </source>
</evidence>
<feature type="active site" description="Nucleophile" evidence="5">
    <location>
        <position position="24"/>
    </location>
</feature>
<feature type="active site" evidence="5">
    <location>
        <position position="30"/>
    </location>
</feature>
<proteinExistence type="inferred from homology"/>
<keyword evidence="4" id="KW-0904">Protein phosphatase</keyword>
<comment type="similarity">
    <text evidence="1">Belongs to the low molecular weight phosphotyrosine protein phosphatase family.</text>
</comment>